<reference evidence="2 3" key="1">
    <citation type="journal article" date="2016" name="PLoS Pathog.">
        <title>Biosynthesis of antibiotic leucinostatins in bio-control fungus Purpureocillium lilacinum and their inhibition on phytophthora revealed by genome mining.</title>
        <authorList>
            <person name="Wang G."/>
            <person name="Liu Z."/>
            <person name="Lin R."/>
            <person name="Li E."/>
            <person name="Mao Z."/>
            <person name="Ling J."/>
            <person name="Yang Y."/>
            <person name="Yin W.B."/>
            <person name="Xie B."/>
        </authorList>
    </citation>
    <scope>NUCLEOTIDE SEQUENCE [LARGE SCALE GENOMIC DNA]</scope>
    <source>
        <strain evidence="2">170</strain>
    </source>
</reference>
<dbReference type="Proteomes" id="UP000078397">
    <property type="component" value="Unassembled WGS sequence"/>
</dbReference>
<evidence type="ECO:0000256" key="1">
    <source>
        <dbReference type="SAM" id="MobiDB-lite"/>
    </source>
</evidence>
<comment type="caution">
    <text evidence="2">The sequence shown here is derived from an EMBL/GenBank/DDBJ whole genome shotgun (WGS) entry which is preliminary data.</text>
</comment>
<keyword evidence="3" id="KW-1185">Reference proteome</keyword>
<organism evidence="2 3">
    <name type="scientific">Pochonia chlamydosporia 170</name>
    <dbReference type="NCBI Taxonomy" id="1380566"/>
    <lineage>
        <taxon>Eukaryota</taxon>
        <taxon>Fungi</taxon>
        <taxon>Dikarya</taxon>
        <taxon>Ascomycota</taxon>
        <taxon>Pezizomycotina</taxon>
        <taxon>Sordariomycetes</taxon>
        <taxon>Hypocreomycetidae</taxon>
        <taxon>Hypocreales</taxon>
        <taxon>Clavicipitaceae</taxon>
        <taxon>Pochonia</taxon>
    </lineage>
</organism>
<dbReference type="GeneID" id="28857391"/>
<evidence type="ECO:0000313" key="2">
    <source>
        <dbReference type="EMBL" id="OAQ71013.1"/>
    </source>
</evidence>
<accession>A0A179G107</accession>
<proteinExistence type="predicted"/>
<sequence length="57" mass="6568">MGLAVRCCQSKSSQVKFGLVQNLECWCRDPRNGRMRKRRRKTSKTDNQNVGPGRLTD</sequence>
<dbReference type="RefSeq" id="XP_018147550.1">
    <property type="nucleotide sequence ID" value="XM_018293397.1"/>
</dbReference>
<gene>
    <name evidence="2" type="ORF">VFPPC_15644</name>
</gene>
<feature type="region of interest" description="Disordered" evidence="1">
    <location>
        <begin position="34"/>
        <end position="57"/>
    </location>
</feature>
<dbReference type="AlphaFoldDB" id="A0A179G107"/>
<dbReference type="EMBL" id="LSBJ02000002">
    <property type="protein sequence ID" value="OAQ71013.1"/>
    <property type="molecule type" value="Genomic_DNA"/>
</dbReference>
<protein>
    <submittedName>
        <fullName evidence="2">Uncharacterized protein</fullName>
    </submittedName>
</protein>
<dbReference type="KEGG" id="pchm:VFPPC_15644"/>
<name>A0A179G107_METCM</name>
<evidence type="ECO:0000313" key="3">
    <source>
        <dbReference type="Proteomes" id="UP000078397"/>
    </source>
</evidence>